<feature type="transmembrane region" description="Helical" evidence="1">
    <location>
        <begin position="12"/>
        <end position="32"/>
    </location>
</feature>
<keyword evidence="1" id="KW-1133">Transmembrane helix</keyword>
<evidence type="ECO:0008006" key="3">
    <source>
        <dbReference type="Google" id="ProtNLM"/>
    </source>
</evidence>
<reference evidence="2" key="1">
    <citation type="journal article" date="2020" name="mSystems">
        <title>Genome- and Community-Level Interaction Insights into Carbon Utilization and Element Cycling Functions of Hydrothermarchaeota in Hydrothermal Sediment.</title>
        <authorList>
            <person name="Zhou Z."/>
            <person name="Liu Y."/>
            <person name="Xu W."/>
            <person name="Pan J."/>
            <person name="Luo Z.H."/>
            <person name="Li M."/>
        </authorList>
    </citation>
    <scope>NUCLEOTIDE SEQUENCE [LARGE SCALE GENOMIC DNA]</scope>
    <source>
        <strain evidence="2">SpSt-508</strain>
    </source>
</reference>
<comment type="caution">
    <text evidence="2">The sequence shown here is derived from an EMBL/GenBank/DDBJ whole genome shotgun (WGS) entry which is preliminary data.</text>
</comment>
<protein>
    <recommendedName>
        <fullName evidence="3">Copper resistance protein D domain-containing protein</fullName>
    </recommendedName>
</protein>
<name>A0A7C4QP17_9PLAN</name>
<keyword evidence="1" id="KW-0812">Transmembrane</keyword>
<organism evidence="2">
    <name type="scientific">Schlesneria paludicola</name>
    <dbReference type="NCBI Taxonomy" id="360056"/>
    <lineage>
        <taxon>Bacteria</taxon>
        <taxon>Pseudomonadati</taxon>
        <taxon>Planctomycetota</taxon>
        <taxon>Planctomycetia</taxon>
        <taxon>Planctomycetales</taxon>
        <taxon>Planctomycetaceae</taxon>
        <taxon>Schlesneria</taxon>
    </lineage>
</organism>
<feature type="transmembrane region" description="Helical" evidence="1">
    <location>
        <begin position="58"/>
        <end position="75"/>
    </location>
</feature>
<sequence>MIVNVVDLISRWLHVGTAIVLLGGAAFQWLVLRPVARQLSDAEHSQLRERVQDRWRKIVGIGIGLLLLTGFYNYLVAPNPADLWKAYHPIMGIKILVALVVFFLASALAGRAAAFAKLREQAGTWLPVLLLLGTLVVALSGYLKVGGAKALRAQSTATPGST</sequence>
<feature type="transmembrane region" description="Helical" evidence="1">
    <location>
        <begin position="122"/>
        <end position="143"/>
    </location>
</feature>
<evidence type="ECO:0000256" key="1">
    <source>
        <dbReference type="SAM" id="Phobius"/>
    </source>
</evidence>
<gene>
    <name evidence="2" type="ORF">ENS64_08580</name>
</gene>
<feature type="transmembrane region" description="Helical" evidence="1">
    <location>
        <begin position="87"/>
        <end position="110"/>
    </location>
</feature>
<dbReference type="AlphaFoldDB" id="A0A7C4QP17"/>
<dbReference type="EMBL" id="DSVQ01000012">
    <property type="protein sequence ID" value="HGT39303.1"/>
    <property type="molecule type" value="Genomic_DNA"/>
</dbReference>
<proteinExistence type="predicted"/>
<accession>A0A7C4QP17</accession>
<evidence type="ECO:0000313" key="2">
    <source>
        <dbReference type="EMBL" id="HGT39303.1"/>
    </source>
</evidence>
<keyword evidence="1" id="KW-0472">Membrane</keyword>